<feature type="compositionally biased region" description="Polar residues" evidence="5">
    <location>
        <begin position="52"/>
        <end position="71"/>
    </location>
</feature>
<dbReference type="GO" id="GO:0046872">
    <property type="term" value="F:metal ion binding"/>
    <property type="evidence" value="ECO:0007669"/>
    <property type="project" value="UniProtKB-KW"/>
</dbReference>
<dbReference type="InterPro" id="IPR001130">
    <property type="entry name" value="TatD-like"/>
</dbReference>
<dbReference type="Proteomes" id="UP000722791">
    <property type="component" value="Unassembled WGS sequence"/>
</dbReference>
<keyword evidence="2" id="KW-0540">Nuclease</keyword>
<evidence type="ECO:0000313" key="6">
    <source>
        <dbReference type="EMBL" id="GIL99358.1"/>
    </source>
</evidence>
<evidence type="ECO:0000256" key="5">
    <source>
        <dbReference type="SAM" id="MobiDB-lite"/>
    </source>
</evidence>
<dbReference type="Gene3D" id="3.20.20.140">
    <property type="entry name" value="Metal-dependent hydrolases"/>
    <property type="match status" value="1"/>
</dbReference>
<dbReference type="PANTHER" id="PTHR10060">
    <property type="entry name" value="TATD FAMILY DEOXYRIBONUCLEASE"/>
    <property type="match status" value="1"/>
</dbReference>
<gene>
    <name evidence="6" type="ORF">Vretimale_4539</name>
</gene>
<evidence type="ECO:0008006" key="8">
    <source>
        <dbReference type="Google" id="ProtNLM"/>
    </source>
</evidence>
<feature type="non-terminal residue" evidence="6">
    <location>
        <position position="384"/>
    </location>
</feature>
<dbReference type="InterPro" id="IPR032466">
    <property type="entry name" value="Metal_Hydrolase"/>
</dbReference>
<organism evidence="6 7">
    <name type="scientific">Volvox reticuliferus</name>
    <dbReference type="NCBI Taxonomy" id="1737510"/>
    <lineage>
        <taxon>Eukaryota</taxon>
        <taxon>Viridiplantae</taxon>
        <taxon>Chlorophyta</taxon>
        <taxon>core chlorophytes</taxon>
        <taxon>Chlorophyceae</taxon>
        <taxon>CS clade</taxon>
        <taxon>Chlamydomonadales</taxon>
        <taxon>Volvocaceae</taxon>
        <taxon>Volvox</taxon>
    </lineage>
</organism>
<evidence type="ECO:0000256" key="4">
    <source>
        <dbReference type="ARBA" id="ARBA00022801"/>
    </source>
</evidence>
<keyword evidence="4" id="KW-0378">Hydrolase</keyword>
<proteinExistence type="inferred from homology"/>
<evidence type="ECO:0000313" key="7">
    <source>
        <dbReference type="Proteomes" id="UP000722791"/>
    </source>
</evidence>
<dbReference type="Pfam" id="PF01026">
    <property type="entry name" value="TatD_DNase"/>
    <property type="match status" value="1"/>
</dbReference>
<dbReference type="GO" id="GO:0008310">
    <property type="term" value="F:single-stranded DNA 3'-5' DNA exonuclease activity"/>
    <property type="evidence" value="ECO:0007669"/>
    <property type="project" value="TreeGrafter"/>
</dbReference>
<keyword evidence="3" id="KW-0479">Metal-binding</keyword>
<evidence type="ECO:0000256" key="3">
    <source>
        <dbReference type="ARBA" id="ARBA00022723"/>
    </source>
</evidence>
<dbReference type="InterPro" id="IPR018228">
    <property type="entry name" value="DNase_TatD-rel_CS"/>
</dbReference>
<name>A0A8J4DGR0_9CHLO</name>
<comment type="caution">
    <text evidence="6">The sequence shown here is derived from an EMBL/GenBank/DDBJ whole genome shotgun (WGS) entry which is preliminary data.</text>
</comment>
<dbReference type="FunFam" id="3.20.20.140:FF:000005">
    <property type="entry name" value="TatD family hydrolase"/>
    <property type="match status" value="1"/>
</dbReference>
<protein>
    <recommendedName>
        <fullName evidence="8">TatD related DNase</fullName>
    </recommendedName>
</protein>
<evidence type="ECO:0000256" key="1">
    <source>
        <dbReference type="ARBA" id="ARBA00009275"/>
    </source>
</evidence>
<dbReference type="AlphaFoldDB" id="A0A8J4DGR0"/>
<dbReference type="PROSITE" id="PS01091">
    <property type="entry name" value="TATD_3"/>
    <property type="match status" value="1"/>
</dbReference>
<sequence>HKSVTILANIIMHAHMQTLNCFHHASHRLPVVYRYPASKLEILRDKAQMATSLSKSNRDLPNTTSQRSKGTAGSVAVENPLHERRRPSQGQLTQAVVFPSPVPIVDIGVNLVDYSFRSDLRDVLQRAYDANVRALVVTGTCVHTSTAAAQLCDAQRDSYPLFFTAGVHPHNAKKCNDTTLGELRRLAAHPRCVAIGECGLDFNRNFSPPDVQEKWFEAQVLLAKELRRPLFMHCRDAGKQFANILSRHMPLPAAAVVHCFTGSRQELDSFLQLGLYIGITGWICDDRPERGGPELASLLCSIPRDRLMIETDAPYLAPRSIKPSRARPGRNEPALLPHVLMAAAAAIGITPEELGKSTTATACRVFGLPGDTLGLQHHHEDGVE</sequence>
<accession>A0A8J4DGR0</accession>
<dbReference type="InterPro" id="IPR050891">
    <property type="entry name" value="TatD-type_Hydrolase"/>
</dbReference>
<comment type="similarity">
    <text evidence="1">Belongs to the metallo-dependent hydrolases superfamily. TatD-type hydrolase family.</text>
</comment>
<feature type="region of interest" description="Disordered" evidence="5">
    <location>
        <begin position="52"/>
        <end position="91"/>
    </location>
</feature>
<dbReference type="GO" id="GO:0005829">
    <property type="term" value="C:cytosol"/>
    <property type="evidence" value="ECO:0007669"/>
    <property type="project" value="TreeGrafter"/>
</dbReference>
<dbReference type="PANTHER" id="PTHR10060:SF15">
    <property type="entry name" value="DEOXYRIBONUCLEASE TATDN1"/>
    <property type="match status" value="1"/>
</dbReference>
<reference evidence="6" key="1">
    <citation type="journal article" date="2021" name="Proc. Natl. Acad. Sci. U.S.A.">
        <title>Three genomes in the algal genus Volvox reveal the fate of a haploid sex-determining region after a transition to homothallism.</title>
        <authorList>
            <person name="Yamamoto K."/>
            <person name="Hamaji T."/>
            <person name="Kawai-Toyooka H."/>
            <person name="Matsuzaki R."/>
            <person name="Takahashi F."/>
            <person name="Nishimura Y."/>
            <person name="Kawachi M."/>
            <person name="Noguchi H."/>
            <person name="Minakuchi Y."/>
            <person name="Umen J.G."/>
            <person name="Toyoda A."/>
            <person name="Nozaki H."/>
        </authorList>
    </citation>
    <scope>NUCLEOTIDE SEQUENCE</scope>
    <source>
        <strain evidence="6">NIES-3785</strain>
    </source>
</reference>
<dbReference type="SUPFAM" id="SSF51556">
    <property type="entry name" value="Metallo-dependent hydrolases"/>
    <property type="match status" value="1"/>
</dbReference>
<dbReference type="EMBL" id="BNCQ01000006">
    <property type="protein sequence ID" value="GIL99358.1"/>
    <property type="molecule type" value="Genomic_DNA"/>
</dbReference>
<dbReference type="CDD" id="cd01310">
    <property type="entry name" value="TatD_DNAse"/>
    <property type="match status" value="1"/>
</dbReference>
<evidence type="ECO:0000256" key="2">
    <source>
        <dbReference type="ARBA" id="ARBA00022722"/>
    </source>
</evidence>